<gene>
    <name evidence="8" type="primary">pyrD_2</name>
    <name evidence="8" type="ORF">Lsed01_00376</name>
</gene>
<accession>A0ABP9WDP6</accession>
<dbReference type="Gene3D" id="3.20.20.70">
    <property type="entry name" value="Aldolase class I"/>
    <property type="match status" value="1"/>
</dbReference>
<evidence type="ECO:0000256" key="5">
    <source>
        <dbReference type="ARBA" id="ARBA00022975"/>
    </source>
</evidence>
<dbReference type="EMBL" id="BAABRR010000001">
    <property type="protein sequence ID" value="GAA5517959.1"/>
    <property type="molecule type" value="Genomic_DNA"/>
</dbReference>
<reference evidence="8 9" key="1">
    <citation type="submission" date="2024-02" db="EMBL/GenBank/DDBJ databases">
        <title>Lysinimicrobium sediminis NBRC 112286.</title>
        <authorList>
            <person name="Ichikawa N."/>
            <person name="Katano-Makiyama Y."/>
            <person name="Hidaka K."/>
        </authorList>
    </citation>
    <scope>NUCLEOTIDE SEQUENCE [LARGE SCALE GENOMIC DNA]</scope>
    <source>
        <strain evidence="8 9">NBRC 112286</strain>
    </source>
</reference>
<comment type="caution">
    <text evidence="8">The sequence shown here is derived from an EMBL/GenBank/DDBJ whole genome shotgun (WGS) entry which is preliminary data.</text>
</comment>
<name>A0ABP9WDP6_9MICO</name>
<evidence type="ECO:0000256" key="3">
    <source>
        <dbReference type="ARBA" id="ARBA00022630"/>
    </source>
</evidence>
<dbReference type="InterPro" id="IPR005720">
    <property type="entry name" value="Dihydroorotate_DH_cat"/>
</dbReference>
<evidence type="ECO:0000256" key="6">
    <source>
        <dbReference type="ARBA" id="ARBA00023002"/>
    </source>
</evidence>
<evidence type="ECO:0000259" key="7">
    <source>
        <dbReference type="Pfam" id="PF01180"/>
    </source>
</evidence>
<keyword evidence="4" id="KW-0288">FMN</keyword>
<organism evidence="8 9">
    <name type="scientific">Demequina sediminis</name>
    <dbReference type="NCBI Taxonomy" id="1930058"/>
    <lineage>
        <taxon>Bacteria</taxon>
        <taxon>Bacillati</taxon>
        <taxon>Actinomycetota</taxon>
        <taxon>Actinomycetes</taxon>
        <taxon>Micrococcales</taxon>
        <taxon>Demequinaceae</taxon>
        <taxon>Demequina</taxon>
    </lineage>
</organism>
<keyword evidence="3" id="KW-0285">Flavoprotein</keyword>
<dbReference type="InterPro" id="IPR050074">
    <property type="entry name" value="DHO_dehydrogenase"/>
</dbReference>
<evidence type="ECO:0000256" key="1">
    <source>
        <dbReference type="ARBA" id="ARBA00001917"/>
    </source>
</evidence>
<keyword evidence="9" id="KW-1185">Reference proteome</keyword>
<sequence length="372" mass="38618">MHVGFRGLASLIMPWFYDPRRTYEDNYALGPFGGFGDVAAARPDGPPRESFAGEAVYSAFGIPAGPLVNAAFCAAAFRAGFDVNVYKTVRTRTHPVHPFPHTLAVHVDGDLTPERAARPLLADDALDEATSISNSFGVPSRDPDAWQADMAAAVAAAGPGQLLVGSFQGTRPDADAGDRDGAYLADHVAAARLVRETGARALELNLSCPNEGTGALLCFDTPAVTRIVAAVKEEIGDLPLYVKLAHFRDDAALAGLVRATAPYVAGYAAINTIPARLVDADGRQALPGEGRAVAGVCGDAIRWAGLDMVERLARLREDVSSAFEIVGVGGVLTADHARAYRAVGADAVMSATGAMLDPGLGAAVRGSTAPVA</sequence>
<evidence type="ECO:0000256" key="4">
    <source>
        <dbReference type="ARBA" id="ARBA00022643"/>
    </source>
</evidence>
<dbReference type="PANTHER" id="PTHR48109">
    <property type="entry name" value="DIHYDROOROTATE DEHYDROGENASE (QUINONE), MITOCHONDRIAL-RELATED"/>
    <property type="match status" value="1"/>
</dbReference>
<keyword evidence="5" id="KW-0665">Pyrimidine biosynthesis</keyword>
<evidence type="ECO:0000313" key="8">
    <source>
        <dbReference type="EMBL" id="GAA5517959.1"/>
    </source>
</evidence>
<protein>
    <submittedName>
        <fullName evidence="8">Dihydroorotate dehydrogenase</fullName>
    </submittedName>
</protein>
<dbReference type="Pfam" id="PF01180">
    <property type="entry name" value="DHO_dh"/>
    <property type="match status" value="1"/>
</dbReference>
<dbReference type="InterPro" id="IPR013785">
    <property type="entry name" value="Aldolase_TIM"/>
</dbReference>
<evidence type="ECO:0000313" key="9">
    <source>
        <dbReference type="Proteomes" id="UP001426770"/>
    </source>
</evidence>
<dbReference type="Proteomes" id="UP001426770">
    <property type="component" value="Unassembled WGS sequence"/>
</dbReference>
<proteinExistence type="predicted"/>
<feature type="domain" description="Dihydroorotate dehydrogenase catalytic" evidence="7">
    <location>
        <begin position="182"/>
        <end position="354"/>
    </location>
</feature>
<dbReference type="SUPFAM" id="SSF51395">
    <property type="entry name" value="FMN-linked oxidoreductases"/>
    <property type="match status" value="1"/>
</dbReference>
<evidence type="ECO:0000256" key="2">
    <source>
        <dbReference type="ARBA" id="ARBA00004725"/>
    </source>
</evidence>
<keyword evidence="6" id="KW-0560">Oxidoreductase</keyword>
<dbReference type="PANTHER" id="PTHR48109:SF1">
    <property type="entry name" value="DIHYDROOROTATE DEHYDROGENASE (FUMARATE)"/>
    <property type="match status" value="1"/>
</dbReference>
<comment type="cofactor">
    <cofactor evidence="1">
        <name>FMN</name>
        <dbReference type="ChEBI" id="CHEBI:58210"/>
    </cofactor>
</comment>
<comment type="pathway">
    <text evidence="2">Pyrimidine metabolism; UMP biosynthesis via de novo pathway.</text>
</comment>